<dbReference type="OrthoDB" id="76293at2759"/>
<evidence type="ECO:0000259" key="19">
    <source>
        <dbReference type="Pfam" id="PF22249"/>
    </source>
</evidence>
<dbReference type="InterPro" id="IPR053973">
    <property type="entry name" value="ERMP1-like_C"/>
</dbReference>
<feature type="compositionally biased region" description="Low complexity" evidence="15">
    <location>
        <begin position="61"/>
        <end position="79"/>
    </location>
</feature>
<dbReference type="RefSeq" id="XP_013931775.1">
    <property type="nucleotide sequence ID" value="XM_014076300.1"/>
</dbReference>
<evidence type="ECO:0000256" key="7">
    <source>
        <dbReference type="ARBA" id="ARBA00022801"/>
    </source>
</evidence>
<dbReference type="Proteomes" id="UP000504617">
    <property type="component" value="Unplaced"/>
</dbReference>
<feature type="transmembrane region" description="Helical" evidence="16">
    <location>
        <begin position="489"/>
        <end position="514"/>
    </location>
</feature>
<feature type="transmembrane region" description="Helical" evidence="16">
    <location>
        <begin position="617"/>
        <end position="640"/>
    </location>
</feature>
<dbReference type="CDD" id="cd03875">
    <property type="entry name" value="M28_Fxna_like"/>
    <property type="match status" value="1"/>
</dbReference>
<feature type="transmembrane region" description="Helical" evidence="16">
    <location>
        <begin position="688"/>
        <end position="711"/>
    </location>
</feature>
<dbReference type="GO" id="GO:0006508">
    <property type="term" value="P:proteolysis"/>
    <property type="evidence" value="ECO:0007669"/>
    <property type="project" value="UniProtKB-KW"/>
</dbReference>
<dbReference type="InterPro" id="IPR048024">
    <property type="entry name" value="Fxna-like_M28_dom"/>
</dbReference>
<comment type="similarity">
    <text evidence="3">Belongs to the peptidase M28 family.</text>
</comment>
<feature type="region of interest" description="Disordered" evidence="15">
    <location>
        <begin position="23"/>
        <end position="104"/>
    </location>
</feature>
<keyword evidence="10 16" id="KW-1133">Transmembrane helix</keyword>
<dbReference type="Pfam" id="PF22249">
    <property type="entry name" value="ERMP1-TM"/>
    <property type="match status" value="1"/>
</dbReference>
<evidence type="ECO:0000256" key="14">
    <source>
        <dbReference type="ARBA" id="ARBA00070956"/>
    </source>
</evidence>
<evidence type="ECO:0000256" key="13">
    <source>
        <dbReference type="ARBA" id="ARBA00023180"/>
    </source>
</evidence>
<reference evidence="21" key="1">
    <citation type="submission" date="2025-08" db="UniProtKB">
        <authorList>
            <consortium name="RefSeq"/>
        </authorList>
    </citation>
    <scope>IDENTIFICATION</scope>
    <source>
        <tissue evidence="21">Skeletal muscle</tissue>
    </source>
</reference>
<organism evidence="20 21">
    <name type="scientific">Thamnophis sirtalis</name>
    <dbReference type="NCBI Taxonomy" id="35019"/>
    <lineage>
        <taxon>Eukaryota</taxon>
        <taxon>Metazoa</taxon>
        <taxon>Chordata</taxon>
        <taxon>Craniata</taxon>
        <taxon>Vertebrata</taxon>
        <taxon>Euteleostomi</taxon>
        <taxon>Lepidosauria</taxon>
        <taxon>Squamata</taxon>
        <taxon>Bifurcata</taxon>
        <taxon>Unidentata</taxon>
        <taxon>Episquamata</taxon>
        <taxon>Toxicofera</taxon>
        <taxon>Serpentes</taxon>
        <taxon>Colubroidea</taxon>
        <taxon>Colubridae</taxon>
        <taxon>Natricinae</taxon>
        <taxon>Thamnophis</taxon>
    </lineage>
</organism>
<keyword evidence="13" id="KW-0325">Glycoprotein</keyword>
<feature type="transmembrane region" description="Helical" evidence="16">
    <location>
        <begin position="449"/>
        <end position="469"/>
    </location>
</feature>
<keyword evidence="9" id="KW-0862">Zinc</keyword>
<dbReference type="SUPFAM" id="SSF53187">
    <property type="entry name" value="Zn-dependent exopeptidases"/>
    <property type="match status" value="1"/>
</dbReference>
<comment type="subcellular location">
    <subcellularLocation>
        <location evidence="2">Endoplasmic reticulum membrane</location>
        <topology evidence="2">Multi-pass membrane protein</topology>
    </subcellularLocation>
</comment>
<evidence type="ECO:0000256" key="3">
    <source>
        <dbReference type="ARBA" id="ARBA00010918"/>
    </source>
</evidence>
<evidence type="ECO:0000256" key="4">
    <source>
        <dbReference type="ARBA" id="ARBA00022670"/>
    </source>
</evidence>
<dbReference type="PANTHER" id="PTHR12147:SF22">
    <property type="entry name" value="ENDOPLASMIC RETICULUM METALLOPEPTIDASE 1"/>
    <property type="match status" value="1"/>
</dbReference>
<comment type="cofactor">
    <cofactor evidence="1">
        <name>Zn(2+)</name>
        <dbReference type="ChEBI" id="CHEBI:29105"/>
    </cofactor>
</comment>
<dbReference type="GO" id="GO:0008235">
    <property type="term" value="F:metalloexopeptidase activity"/>
    <property type="evidence" value="ECO:0007669"/>
    <property type="project" value="InterPro"/>
</dbReference>
<sequence length="942" mass="105752">MRSGTDCGEEVLDLSRCRRLLTPRQVPTGSLARTGSGFRMERSSAAVSTVRRLRSQEPPLHNNNQQQGRRRGQQQQQHQEPPKKIWEKEEDERDGKKKSAGRGASSLPELLTALALLLYLLGLRGLVHVSFQQLVNEASDPAEFNAPRARKYLENITAIGPRIVGSPENEIFTVDYLLKQVKAIEIKSNHAHTISVDIQRPTGTFSIDFLGGFTSYYDNITNIAVKLEPRRGAKHAVMLNCHFDSLPDTSGASDDAISCSVMLEILHTLSKSSESLQQSVIFLFNGAEESILQASHGFITQHPWAKSVKAFINLEAAGVGGKELVFQTGPENPWLVQAYISAAKHPFGSIVAQEVFQSGVIPADTDFRIYRDFGNVPGIDLAFIENGYIYHTKYDTVDRILTDSIQRAGDNILAVLKYLAKSDISTKSQEYQHGNVVFFDVFGMFIMAYPARVGAIMNCIIASVAMLYLSKKVLQPRKRAITYLKEFAVALGFIVLGFFVTFIGILLVAIFISLIGQSLCWYTHYYVAHFLYGSAALAILIFVHTLAKKFYYKHANEQFLGELFFDVPLALWSISGFLLTYQGLSSAYVCAICVAFPLLTKLMTYKELKEKGATMKFVTVYLLGMFIPYLYLMYLLRLVFEILIPIMGRSGSEAPPDVVMGIFVLAICIFLSSYLLSFIYLSRSTKLTLISLTTIFIVTFILVSSGIFFPFSSDLANPRPKRMLLQHLNRRFHSLDGHLEKSDSGIWMNGMDYSGISLITPHLPELNDSIAATCEEGSPLCGFPWILPVNYFFRKTWYLPAPAITPQNPIRFQLLSKEQTQWDSTKLTFEVIGSSHMALYLRPHQGSTLSTWSLGNGTPLVNSLNGDYFVYYSRGLHANPWHFWIELKGSDKSTKGMVTLAIANHFFFGEDQKSSPLHALLERFPSWICPLSWTSTYDQFIF</sequence>
<dbReference type="InterPro" id="IPR007484">
    <property type="entry name" value="Peptidase_M28"/>
</dbReference>
<keyword evidence="11" id="KW-0482">Metalloprotease</keyword>
<keyword evidence="4" id="KW-0645">Protease</keyword>
<evidence type="ECO:0000256" key="16">
    <source>
        <dbReference type="SAM" id="Phobius"/>
    </source>
</evidence>
<evidence type="ECO:0000259" key="17">
    <source>
        <dbReference type="Pfam" id="PF04389"/>
    </source>
</evidence>
<keyword evidence="12 16" id="KW-0472">Membrane</keyword>
<keyword evidence="7" id="KW-0378">Hydrolase</keyword>
<feature type="compositionally biased region" description="Basic and acidic residues" evidence="15">
    <location>
        <begin position="80"/>
        <end position="97"/>
    </location>
</feature>
<feature type="transmembrane region" description="Helical" evidence="16">
    <location>
        <begin position="559"/>
        <end position="579"/>
    </location>
</feature>
<proteinExistence type="inferred from homology"/>
<dbReference type="GeneID" id="106557147"/>
<dbReference type="KEGG" id="tsr:106557147"/>
<evidence type="ECO:0000256" key="12">
    <source>
        <dbReference type="ARBA" id="ARBA00023136"/>
    </source>
</evidence>
<feature type="domain" description="Endoplasmic reticulum metallopeptidase 1/1-A TM" evidence="19">
    <location>
        <begin position="483"/>
        <end position="703"/>
    </location>
</feature>
<evidence type="ECO:0000256" key="1">
    <source>
        <dbReference type="ARBA" id="ARBA00001947"/>
    </source>
</evidence>
<keyword evidence="6" id="KW-0479">Metal-binding</keyword>
<feature type="transmembrane region" description="Helical" evidence="16">
    <location>
        <begin position="660"/>
        <end position="681"/>
    </location>
</feature>
<dbReference type="Gene3D" id="3.40.630.10">
    <property type="entry name" value="Zn peptidases"/>
    <property type="match status" value="1"/>
</dbReference>
<dbReference type="InterPro" id="IPR053974">
    <property type="entry name" value="ERMP1_1-A_TM"/>
</dbReference>
<gene>
    <name evidence="21" type="primary">ERMP1</name>
</gene>
<dbReference type="InterPro" id="IPR045175">
    <property type="entry name" value="M28_fam"/>
</dbReference>
<dbReference type="GO" id="GO:0046872">
    <property type="term" value="F:metal ion binding"/>
    <property type="evidence" value="ECO:0007669"/>
    <property type="project" value="UniProtKB-KW"/>
</dbReference>
<evidence type="ECO:0000256" key="10">
    <source>
        <dbReference type="ARBA" id="ARBA00022989"/>
    </source>
</evidence>
<protein>
    <recommendedName>
        <fullName evidence="14">Endoplasmic reticulum metallopeptidase 1</fullName>
    </recommendedName>
</protein>
<feature type="transmembrane region" description="Helical" evidence="16">
    <location>
        <begin position="526"/>
        <end position="547"/>
    </location>
</feature>
<dbReference type="Pfam" id="PF22248">
    <property type="entry name" value="ERMP1_C"/>
    <property type="match status" value="1"/>
</dbReference>
<evidence type="ECO:0000256" key="11">
    <source>
        <dbReference type="ARBA" id="ARBA00023049"/>
    </source>
</evidence>
<feature type="domain" description="Endoplasmic reticulum metallopeptidase 1-like C-terminal" evidence="18">
    <location>
        <begin position="718"/>
        <end position="940"/>
    </location>
</feature>
<evidence type="ECO:0000313" key="21">
    <source>
        <dbReference type="RefSeq" id="XP_013931775.1"/>
    </source>
</evidence>
<dbReference type="FunFam" id="3.40.630.10:FF:000008">
    <property type="entry name" value="Endoplasmic reticulum metallopeptidase 1"/>
    <property type="match status" value="1"/>
</dbReference>
<keyword evidence="8" id="KW-0256">Endoplasmic reticulum</keyword>
<accession>A0A6I9Z7I3</accession>
<dbReference type="Pfam" id="PF04389">
    <property type="entry name" value="Peptidase_M28"/>
    <property type="match status" value="1"/>
</dbReference>
<evidence type="ECO:0000256" key="9">
    <source>
        <dbReference type="ARBA" id="ARBA00022833"/>
    </source>
</evidence>
<evidence type="ECO:0000313" key="20">
    <source>
        <dbReference type="Proteomes" id="UP000504617"/>
    </source>
</evidence>
<feature type="transmembrane region" description="Helical" evidence="16">
    <location>
        <begin position="585"/>
        <end position="605"/>
    </location>
</feature>
<name>A0A6I9Z7I3_9SAUR</name>
<keyword evidence="20" id="KW-1185">Reference proteome</keyword>
<dbReference type="AlphaFoldDB" id="A0A6I9Z7I3"/>
<feature type="domain" description="Peptidase M28" evidence="17">
    <location>
        <begin position="222"/>
        <end position="415"/>
    </location>
</feature>
<evidence type="ECO:0000256" key="5">
    <source>
        <dbReference type="ARBA" id="ARBA00022692"/>
    </source>
</evidence>
<keyword evidence="5 16" id="KW-0812">Transmembrane</keyword>
<evidence type="ECO:0000259" key="18">
    <source>
        <dbReference type="Pfam" id="PF22248"/>
    </source>
</evidence>
<evidence type="ECO:0000256" key="2">
    <source>
        <dbReference type="ARBA" id="ARBA00004477"/>
    </source>
</evidence>
<evidence type="ECO:0000256" key="15">
    <source>
        <dbReference type="SAM" id="MobiDB-lite"/>
    </source>
</evidence>
<evidence type="ECO:0000256" key="6">
    <source>
        <dbReference type="ARBA" id="ARBA00022723"/>
    </source>
</evidence>
<evidence type="ECO:0000256" key="8">
    <source>
        <dbReference type="ARBA" id="ARBA00022824"/>
    </source>
</evidence>
<dbReference type="CTD" id="79956"/>
<dbReference type="PANTHER" id="PTHR12147">
    <property type="entry name" value="METALLOPEPTIDASE M28 FAMILY MEMBER"/>
    <property type="match status" value="1"/>
</dbReference>
<dbReference type="GO" id="GO:0005789">
    <property type="term" value="C:endoplasmic reticulum membrane"/>
    <property type="evidence" value="ECO:0007669"/>
    <property type="project" value="UniProtKB-SubCell"/>
</dbReference>